<name>S0FRS1_RUMCE</name>
<organism evidence="9 10">
    <name type="scientific">Ruminiclostridium cellobioparum subsp. termitidis CT1112</name>
    <dbReference type="NCBI Taxonomy" id="1195236"/>
    <lineage>
        <taxon>Bacteria</taxon>
        <taxon>Bacillati</taxon>
        <taxon>Bacillota</taxon>
        <taxon>Clostridia</taxon>
        <taxon>Eubacteriales</taxon>
        <taxon>Oscillospiraceae</taxon>
        <taxon>Ruminiclostridium</taxon>
    </lineage>
</organism>
<protein>
    <recommendedName>
        <fullName evidence="4">Aldehyde dehydrogenase</fullName>
    </recommendedName>
</protein>
<gene>
    <name evidence="9" type="ORF">CTER_0993</name>
</gene>
<evidence type="ECO:0000256" key="2">
    <source>
        <dbReference type="ARBA" id="ARBA00023002"/>
    </source>
</evidence>
<keyword evidence="3" id="KW-0520">NAD</keyword>
<comment type="similarity">
    <text evidence="1 4 7">Belongs to the aldehyde dehydrogenase family.</text>
</comment>
<dbReference type="STRING" id="1195236.CTER_0993"/>
<dbReference type="AlphaFoldDB" id="S0FRS1"/>
<dbReference type="eggNOG" id="COG1012">
    <property type="taxonomic scope" value="Bacteria"/>
</dbReference>
<comment type="caution">
    <text evidence="9">The sequence shown here is derived from an EMBL/GenBank/DDBJ whole genome shotgun (WGS) entry which is preliminary data.</text>
</comment>
<dbReference type="InterPro" id="IPR016162">
    <property type="entry name" value="Ald_DH_N"/>
</dbReference>
<dbReference type="RefSeq" id="WP_004624381.1">
    <property type="nucleotide sequence ID" value="NZ_AORV01000022.1"/>
</dbReference>
<reference evidence="9 10" key="1">
    <citation type="journal article" date="2013" name="Genome Announc.">
        <title>Draft Genome Sequence of the Cellulolytic, Mesophilic, Anaerobic Bacterium Clostridium termitidis Strain CT1112 (DSM 5398).</title>
        <authorList>
            <person name="Lal S."/>
            <person name="Ramachandran U."/>
            <person name="Zhang X."/>
            <person name="Munir R."/>
            <person name="Sparling R."/>
            <person name="Levin D.B."/>
        </authorList>
    </citation>
    <scope>NUCLEOTIDE SEQUENCE [LARGE SCALE GENOMIC DNA]</scope>
    <source>
        <strain evidence="9 10">CT1112</strain>
    </source>
</reference>
<dbReference type="InterPro" id="IPR016161">
    <property type="entry name" value="Ald_DH/histidinol_DH"/>
</dbReference>
<dbReference type="FunFam" id="3.40.309.10:FF:000003">
    <property type="entry name" value="Aldehyde dehydrogenase"/>
    <property type="match status" value="1"/>
</dbReference>
<dbReference type="InterPro" id="IPR012394">
    <property type="entry name" value="Aldehyde_DH_NAD(P)"/>
</dbReference>
<evidence type="ECO:0000256" key="3">
    <source>
        <dbReference type="ARBA" id="ARBA00023027"/>
    </source>
</evidence>
<keyword evidence="10" id="KW-1185">Reference proteome</keyword>
<dbReference type="InterPro" id="IPR015590">
    <property type="entry name" value="Aldehyde_DH_dom"/>
</dbReference>
<dbReference type="CDD" id="cd07136">
    <property type="entry name" value="ALDH_YwdH-P39616"/>
    <property type="match status" value="1"/>
</dbReference>
<dbReference type="PROSITE" id="PS00687">
    <property type="entry name" value="ALDEHYDE_DEHYDR_GLU"/>
    <property type="match status" value="1"/>
</dbReference>
<dbReference type="PANTHER" id="PTHR43570">
    <property type="entry name" value="ALDEHYDE DEHYDROGENASE"/>
    <property type="match status" value="1"/>
</dbReference>
<accession>S0FRS1</accession>
<dbReference type="FunFam" id="3.40.605.10:FF:000004">
    <property type="entry name" value="Aldehyde dehydrogenase"/>
    <property type="match status" value="1"/>
</dbReference>
<dbReference type="InterPro" id="IPR016163">
    <property type="entry name" value="Ald_DH_C"/>
</dbReference>
<evidence type="ECO:0000256" key="7">
    <source>
        <dbReference type="RuleBase" id="RU003345"/>
    </source>
</evidence>
<evidence type="ECO:0000313" key="10">
    <source>
        <dbReference type="Proteomes" id="UP000014155"/>
    </source>
</evidence>
<dbReference type="PANTHER" id="PTHR43570:SF16">
    <property type="entry name" value="ALDEHYDE DEHYDROGENASE TYPE III, ISOFORM Q"/>
    <property type="match status" value="1"/>
</dbReference>
<feature type="domain" description="Aldehyde dehydrogenase" evidence="8">
    <location>
        <begin position="3"/>
        <end position="428"/>
    </location>
</feature>
<feature type="active site" evidence="5">
    <location>
        <position position="244"/>
    </location>
</feature>
<evidence type="ECO:0000256" key="5">
    <source>
        <dbReference type="PIRSR" id="PIRSR036492-1"/>
    </source>
</evidence>
<dbReference type="Gene3D" id="3.40.309.10">
    <property type="entry name" value="Aldehyde Dehydrogenase, Chain A, domain 2"/>
    <property type="match status" value="1"/>
</dbReference>
<dbReference type="PATRIC" id="fig|1195236.3.peg.1288"/>
<sequence length="456" mass="51596">MSQIKDIVNRQREYFYSGETAGISFRLNALKTLDKTIRAHEQEIFEALKKDLNKAPFETYMTEIGIILDEIRYMSKNIKSWCRNRKVKTPLSHFKSTSYIISEPYGVVLVMSPWNYPFQLTIAPLLGAIAGGNCVILKPSEYSVHTSRLLSRIIGESFDERHITVLEGGTEVNRQLLQESFDYIFFTGSASVGRIVMEAAAKQLIPVTLELGGKSPCIVDRDAKVDIAARRIIWGKCLNSGQTCVAPDYLYVHREVKKELIEAMKRYITEFYGEDPCNNGEYPRIINERHFNRLRTLMDRGTILAGGNVNTGTLQISPTIIDHVTWEDPVMQEEIFGPVLPVLEYDSISEVTAEINRHPKPLALYLFTKNRPVEEEVLRNVSFGGGCVNDTIIHLASSHLPFGGAGASGIGGYHGKWSFDTFTRQKSILKKSTLFDIKLRYAPYGNKLKLLKKIMR</sequence>
<dbReference type="Gene3D" id="3.40.605.10">
    <property type="entry name" value="Aldehyde Dehydrogenase, Chain A, domain 1"/>
    <property type="match status" value="1"/>
</dbReference>
<evidence type="ECO:0000313" key="9">
    <source>
        <dbReference type="EMBL" id="EMS73051.1"/>
    </source>
</evidence>
<keyword evidence="2 4" id="KW-0560">Oxidoreductase</keyword>
<dbReference type="InterPro" id="IPR029510">
    <property type="entry name" value="Ald_DH_CS_GLU"/>
</dbReference>
<evidence type="ECO:0000256" key="6">
    <source>
        <dbReference type="PROSITE-ProRule" id="PRU10007"/>
    </source>
</evidence>
<evidence type="ECO:0000259" key="8">
    <source>
        <dbReference type="Pfam" id="PF00171"/>
    </source>
</evidence>
<dbReference type="GO" id="GO:0004029">
    <property type="term" value="F:aldehyde dehydrogenase (NAD+) activity"/>
    <property type="evidence" value="ECO:0007669"/>
    <property type="project" value="TreeGrafter"/>
</dbReference>
<evidence type="ECO:0000256" key="4">
    <source>
        <dbReference type="PIRNR" id="PIRNR036492"/>
    </source>
</evidence>
<dbReference type="PIRSF" id="PIRSF036492">
    <property type="entry name" value="ALDH"/>
    <property type="match status" value="1"/>
</dbReference>
<dbReference type="Proteomes" id="UP000014155">
    <property type="component" value="Unassembled WGS sequence"/>
</dbReference>
<dbReference type="Pfam" id="PF00171">
    <property type="entry name" value="Aldedh"/>
    <property type="match status" value="1"/>
</dbReference>
<dbReference type="SUPFAM" id="SSF53720">
    <property type="entry name" value="ALDH-like"/>
    <property type="match status" value="1"/>
</dbReference>
<evidence type="ECO:0000256" key="1">
    <source>
        <dbReference type="ARBA" id="ARBA00009986"/>
    </source>
</evidence>
<dbReference type="GO" id="GO:0005737">
    <property type="term" value="C:cytoplasm"/>
    <property type="evidence" value="ECO:0007669"/>
    <property type="project" value="TreeGrafter"/>
</dbReference>
<dbReference type="GO" id="GO:0006081">
    <property type="term" value="P:aldehyde metabolic process"/>
    <property type="evidence" value="ECO:0007669"/>
    <property type="project" value="InterPro"/>
</dbReference>
<feature type="active site" evidence="5 6">
    <location>
        <position position="210"/>
    </location>
</feature>
<dbReference type="EMBL" id="AORV01000022">
    <property type="protein sequence ID" value="EMS73051.1"/>
    <property type="molecule type" value="Genomic_DNA"/>
</dbReference>
<proteinExistence type="inferred from homology"/>